<dbReference type="Proteomes" id="UP001652660">
    <property type="component" value="Chromosome 5e"/>
</dbReference>
<dbReference type="Pfam" id="PF08241">
    <property type="entry name" value="Methyltransf_11"/>
    <property type="match status" value="1"/>
</dbReference>
<keyword evidence="2" id="KW-1133">Transmembrane helix</keyword>
<dbReference type="GeneID" id="140006599"/>
<gene>
    <name evidence="5" type="primary">LOC140006599</name>
</gene>
<comment type="subunit">
    <text evidence="1">Homodimer.</text>
</comment>
<dbReference type="Gene3D" id="3.40.50.150">
    <property type="entry name" value="Vaccinia Virus protein VP39"/>
    <property type="match status" value="1"/>
</dbReference>
<dbReference type="InterPro" id="IPR029063">
    <property type="entry name" value="SAM-dependent_MTases_sf"/>
</dbReference>
<accession>A0ABM4UC64</accession>
<evidence type="ECO:0000313" key="5">
    <source>
        <dbReference type="RefSeq" id="XP_071904872.1"/>
    </source>
</evidence>
<dbReference type="SUPFAM" id="SSF53335">
    <property type="entry name" value="S-adenosyl-L-methionine-dependent methyltransferases"/>
    <property type="match status" value="1"/>
</dbReference>
<dbReference type="PANTHER" id="PTHR45085">
    <property type="entry name" value="F21J9.14"/>
    <property type="match status" value="1"/>
</dbReference>
<evidence type="ECO:0000313" key="4">
    <source>
        <dbReference type="Proteomes" id="UP001652660"/>
    </source>
</evidence>
<reference evidence="5" key="1">
    <citation type="submission" date="2025-08" db="UniProtKB">
        <authorList>
            <consortium name="RefSeq"/>
        </authorList>
    </citation>
    <scope>IDENTIFICATION</scope>
    <source>
        <tissue evidence="5">Leaves</tissue>
    </source>
</reference>
<keyword evidence="4" id="KW-1185">Reference proteome</keyword>
<feature type="transmembrane region" description="Helical" evidence="2">
    <location>
        <begin position="34"/>
        <end position="55"/>
    </location>
</feature>
<dbReference type="RefSeq" id="XP_071904872.1">
    <property type="nucleotide sequence ID" value="XM_072048771.1"/>
</dbReference>
<evidence type="ECO:0000256" key="1">
    <source>
        <dbReference type="ARBA" id="ARBA00011738"/>
    </source>
</evidence>
<keyword evidence="2" id="KW-0472">Membrane</keyword>
<evidence type="ECO:0000259" key="3">
    <source>
        <dbReference type="Pfam" id="PF08241"/>
    </source>
</evidence>
<name>A0ABM4UC64_COFAR</name>
<evidence type="ECO:0000256" key="2">
    <source>
        <dbReference type="SAM" id="Phobius"/>
    </source>
</evidence>
<dbReference type="PANTHER" id="PTHR45085:SF3">
    <property type="entry name" value="S-ADENOSYL-L-METHIONINE-DEPENDENT METHYLTRANSFERASES SUPERFAMILY PROTEIN"/>
    <property type="match status" value="1"/>
</dbReference>
<keyword evidence="2" id="KW-0812">Transmembrane</keyword>
<proteinExistence type="predicted"/>
<feature type="domain" description="Methyltransferase type 11" evidence="3">
    <location>
        <begin position="143"/>
        <end position="221"/>
    </location>
</feature>
<protein>
    <recommendedName>
        <fullName evidence="3">Methyltransferase type 11 domain-containing protein</fullName>
    </recommendedName>
</protein>
<organism evidence="4 5">
    <name type="scientific">Coffea arabica</name>
    <name type="common">Arabian coffee</name>
    <dbReference type="NCBI Taxonomy" id="13443"/>
    <lineage>
        <taxon>Eukaryota</taxon>
        <taxon>Viridiplantae</taxon>
        <taxon>Streptophyta</taxon>
        <taxon>Embryophyta</taxon>
        <taxon>Tracheophyta</taxon>
        <taxon>Spermatophyta</taxon>
        <taxon>Magnoliopsida</taxon>
        <taxon>eudicotyledons</taxon>
        <taxon>Gunneridae</taxon>
        <taxon>Pentapetalae</taxon>
        <taxon>asterids</taxon>
        <taxon>lamiids</taxon>
        <taxon>Gentianales</taxon>
        <taxon>Rubiaceae</taxon>
        <taxon>Ixoroideae</taxon>
        <taxon>Gardenieae complex</taxon>
        <taxon>Bertiereae - Coffeeae clade</taxon>
        <taxon>Coffeeae</taxon>
        <taxon>Coffea</taxon>
    </lineage>
</organism>
<sequence>MPCQVPRSIATFSLILLHSCGGIKKAMDRHIQIFLNKVSYVSITIATFILLFLFLQTPSTCVDPTTIPQHPQSLSKRAHQKSFPTSTCDYTHRAYTSLDKKNKKLWNSKAWVQTVSSYKSLFSSSLQGPVRTHLFNHSRALVVSAGPGHGVMALEEMGVADVTGVELVDSPPLVSRADPHNLPFFDNVFDFGFSGYLDRALFPDRYVAEMERTVRSGGVCMVAVEECGDQEVREIVKLFRKSALVDVKNVRLAGERRTRIIMRVE</sequence>
<dbReference type="InterPro" id="IPR013216">
    <property type="entry name" value="Methyltransf_11"/>
</dbReference>